<name>A0ABS7Q4W5_9ACTN</name>
<dbReference type="SUPFAM" id="SSF81901">
    <property type="entry name" value="HCP-like"/>
    <property type="match status" value="2"/>
</dbReference>
<dbReference type="InterPro" id="IPR011717">
    <property type="entry name" value="TPR-4"/>
</dbReference>
<reference evidence="2 3" key="1">
    <citation type="submission" date="2021-08" db="EMBL/GenBank/DDBJ databases">
        <title>WGS of actinomycetes from Thailand.</title>
        <authorList>
            <person name="Thawai C."/>
        </authorList>
    </citation>
    <scope>NUCLEOTIDE SEQUENCE [LARGE SCALE GENOMIC DNA]</scope>
    <source>
        <strain evidence="2 3">PLK6-54</strain>
    </source>
</reference>
<sequence>MEPESEWEAAGSSKPSQSADVHDHGTAFQQNHGVQIYYASRGARSPEELANTAHLLALDRTLRFREYRDPVSFGVHPAATWNQTQFPEYVRRDIDEDLYAVLQPGAFVLLVGDPTSGKSRTAFEAIKSKFPEYLAFRPEDGLEFAECVAFARSRDKVIWLDELDRFLSRPSISTSTLDEALRSGAVLIGTMRADQLDLLSPRHERGHSAEARALVRAARGVTARAHILYIDRQWSDDEVKRASRSKDPRVKDASRYASEYGIAEYLAAGPQLYREWQNAWSPGLHPRGAALVSAAVDLRRAGVREPISKQLLERLHAIYLDKRGGSRLRPESLLDAIHWALEPLHATSSLLIPVGEETYRSFEYLAEAHARDKKDPSLPQEVWDSAVDDFSLEVTHSVGHRAEKAAKYDYASRAYERLASAGISEGSFHLGYISAKRDDLEEAEFWYRKAISQGSLLAKNNLGLVLSRSGREDEASYWFLEAAQEGDGHAMRNLGNYFLVHDQLDEAKELFLSFAQKDSPVAKTVLGRLCIHQDDYRKAEEWLRQAIDEGDNDDAWFFLGVAQEENGDLEAASSSYRQAIRAGNAEAANNLAGVLNQLGEPEEAESLYRERLAQADDKYAAFNLAALLAKNGRANEAEELYRKAIAMGSEYAKNNLALLLEKADRDEEADALFREAAADGDVRAMANLSTRCRKSRDPREALSWINQALASGKPEYYIEMGMVQEALMEPNKAMLWYRRAMDAGQYRGATALGFLYERQGKIKAATRIYAKAAQNGEGHALYHLGQLCLRKRDYEKARTYLVEANKKGEPVSHMLAYLALRDGDPARARELMDSVSYDLTPAYEMVRNMINYDEESTGRRTT</sequence>
<evidence type="ECO:0000256" key="1">
    <source>
        <dbReference type="SAM" id="MobiDB-lite"/>
    </source>
</evidence>
<dbReference type="InterPro" id="IPR006597">
    <property type="entry name" value="Sel1-like"/>
</dbReference>
<dbReference type="SMART" id="SM00671">
    <property type="entry name" value="SEL1"/>
    <property type="match status" value="10"/>
</dbReference>
<dbReference type="PANTHER" id="PTHR11102">
    <property type="entry name" value="SEL-1-LIKE PROTEIN"/>
    <property type="match status" value="1"/>
</dbReference>
<evidence type="ECO:0000313" key="3">
    <source>
        <dbReference type="Proteomes" id="UP000778578"/>
    </source>
</evidence>
<evidence type="ECO:0000313" key="2">
    <source>
        <dbReference type="EMBL" id="MBY8876809.1"/>
    </source>
</evidence>
<dbReference type="Proteomes" id="UP000778578">
    <property type="component" value="Unassembled WGS sequence"/>
</dbReference>
<dbReference type="InterPro" id="IPR050767">
    <property type="entry name" value="Sel1_AlgK"/>
</dbReference>
<dbReference type="EMBL" id="JAINZZ010000003">
    <property type="protein sequence ID" value="MBY8876809.1"/>
    <property type="molecule type" value="Genomic_DNA"/>
</dbReference>
<proteinExistence type="predicted"/>
<dbReference type="InterPro" id="IPR011990">
    <property type="entry name" value="TPR-like_helical_dom_sf"/>
</dbReference>
<dbReference type="Gene3D" id="1.25.40.10">
    <property type="entry name" value="Tetratricopeptide repeat domain"/>
    <property type="match status" value="4"/>
</dbReference>
<dbReference type="Pfam" id="PF13432">
    <property type="entry name" value="TPR_16"/>
    <property type="match status" value="3"/>
</dbReference>
<keyword evidence="3" id="KW-1185">Reference proteome</keyword>
<protein>
    <submittedName>
        <fullName evidence="2">Tetratricopeptide repeat protein</fullName>
    </submittedName>
</protein>
<dbReference type="RefSeq" id="WP_222960654.1">
    <property type="nucleotide sequence ID" value="NZ_JAINZZ010000003.1"/>
</dbReference>
<dbReference type="SMART" id="SM00028">
    <property type="entry name" value="TPR"/>
    <property type="match status" value="6"/>
</dbReference>
<dbReference type="InterPro" id="IPR019734">
    <property type="entry name" value="TPR_rpt"/>
</dbReference>
<comment type="caution">
    <text evidence="2">The sequence shown here is derived from an EMBL/GenBank/DDBJ whole genome shotgun (WGS) entry which is preliminary data.</text>
</comment>
<dbReference type="SUPFAM" id="SSF48452">
    <property type="entry name" value="TPR-like"/>
    <property type="match status" value="1"/>
</dbReference>
<feature type="region of interest" description="Disordered" evidence="1">
    <location>
        <begin position="1"/>
        <end position="23"/>
    </location>
</feature>
<dbReference type="PANTHER" id="PTHR11102:SF160">
    <property type="entry name" value="ERAD-ASSOCIATED E3 UBIQUITIN-PROTEIN LIGASE COMPONENT HRD3"/>
    <property type="match status" value="1"/>
</dbReference>
<dbReference type="Pfam" id="PF07721">
    <property type="entry name" value="TPR_4"/>
    <property type="match status" value="1"/>
</dbReference>
<dbReference type="SUPFAM" id="SSF52540">
    <property type="entry name" value="P-loop containing nucleoside triphosphate hydrolases"/>
    <property type="match status" value="1"/>
</dbReference>
<accession>A0ABS7Q4W5</accession>
<organism evidence="2 3">
    <name type="scientific">Actinacidiphila acidipaludis</name>
    <dbReference type="NCBI Taxonomy" id="2873382"/>
    <lineage>
        <taxon>Bacteria</taxon>
        <taxon>Bacillati</taxon>
        <taxon>Actinomycetota</taxon>
        <taxon>Actinomycetes</taxon>
        <taxon>Kitasatosporales</taxon>
        <taxon>Streptomycetaceae</taxon>
        <taxon>Actinacidiphila</taxon>
    </lineage>
</organism>
<dbReference type="InterPro" id="IPR027417">
    <property type="entry name" value="P-loop_NTPase"/>
</dbReference>
<gene>
    <name evidence="2" type="ORF">K7862_04030</name>
</gene>
<dbReference type="Pfam" id="PF13374">
    <property type="entry name" value="TPR_10"/>
    <property type="match status" value="1"/>
</dbReference>